<name>A0A4U1BGY0_9GAMM</name>
<organism evidence="2 3">
    <name type="scientific">Ferrimonas sediminicola</name>
    <dbReference type="NCBI Taxonomy" id="2569538"/>
    <lineage>
        <taxon>Bacteria</taxon>
        <taxon>Pseudomonadati</taxon>
        <taxon>Pseudomonadota</taxon>
        <taxon>Gammaproteobacteria</taxon>
        <taxon>Alteromonadales</taxon>
        <taxon>Ferrimonadaceae</taxon>
        <taxon>Ferrimonas</taxon>
    </lineage>
</organism>
<dbReference type="NCBIfam" id="TIGR02532">
    <property type="entry name" value="IV_pilin_GFxxxE"/>
    <property type="match status" value="1"/>
</dbReference>
<dbReference type="OrthoDB" id="6197717at2"/>
<evidence type="ECO:0000313" key="2">
    <source>
        <dbReference type="EMBL" id="TKB50471.1"/>
    </source>
</evidence>
<keyword evidence="3" id="KW-1185">Reference proteome</keyword>
<dbReference type="SUPFAM" id="SSF54523">
    <property type="entry name" value="Pili subunits"/>
    <property type="match status" value="1"/>
</dbReference>
<dbReference type="InterPro" id="IPR045584">
    <property type="entry name" value="Pilin-like"/>
</dbReference>
<sequence>MAASTKSAGFTLIELVIVLVLLGILGAVALPRFLSLSSDAHAGVYRGAFAGFRSGVQLYHNGWLAHGARGAVINLASFDDGTVDSNAQGYPAGTSYDGTLSGANCGELWQALIDSDLATRPASNGSFDGDTSRPIKYWYRTGPDACYYIYVGERNDPGVDLPTLTYTLATGETSVTMSRYSNG</sequence>
<dbReference type="AlphaFoldDB" id="A0A4U1BGY0"/>
<keyword evidence="1" id="KW-1133">Transmembrane helix</keyword>
<keyword evidence="1" id="KW-0812">Transmembrane</keyword>
<comment type="caution">
    <text evidence="2">The sequence shown here is derived from an EMBL/GenBank/DDBJ whole genome shotgun (WGS) entry which is preliminary data.</text>
</comment>
<proteinExistence type="predicted"/>
<gene>
    <name evidence="2" type="ORF">FCL40_04775</name>
</gene>
<dbReference type="Pfam" id="PF07963">
    <property type="entry name" value="N_methyl"/>
    <property type="match status" value="1"/>
</dbReference>
<dbReference type="Proteomes" id="UP000305674">
    <property type="component" value="Unassembled WGS sequence"/>
</dbReference>
<dbReference type="Gene3D" id="3.30.700.10">
    <property type="entry name" value="Glycoprotein, Type 4 Pilin"/>
    <property type="match status" value="1"/>
</dbReference>
<dbReference type="RefSeq" id="WP_136851873.1">
    <property type="nucleotide sequence ID" value="NZ_SWCI01000002.1"/>
</dbReference>
<evidence type="ECO:0000313" key="3">
    <source>
        <dbReference type="Proteomes" id="UP000305674"/>
    </source>
</evidence>
<accession>A0A4U1BGY0</accession>
<dbReference type="PROSITE" id="PS00409">
    <property type="entry name" value="PROKAR_NTER_METHYL"/>
    <property type="match status" value="1"/>
</dbReference>
<feature type="transmembrane region" description="Helical" evidence="1">
    <location>
        <begin position="12"/>
        <end position="34"/>
    </location>
</feature>
<evidence type="ECO:0000256" key="1">
    <source>
        <dbReference type="SAM" id="Phobius"/>
    </source>
</evidence>
<dbReference type="EMBL" id="SWCI01000002">
    <property type="protein sequence ID" value="TKB50471.1"/>
    <property type="molecule type" value="Genomic_DNA"/>
</dbReference>
<keyword evidence="1" id="KW-0472">Membrane</keyword>
<reference evidence="2 3" key="1">
    <citation type="submission" date="2019-04" db="EMBL/GenBank/DDBJ databases">
        <authorList>
            <person name="Hwang J.C."/>
        </authorList>
    </citation>
    <scope>NUCLEOTIDE SEQUENCE [LARGE SCALE GENOMIC DNA]</scope>
    <source>
        <strain evidence="2 3">IMCC35001</strain>
    </source>
</reference>
<protein>
    <submittedName>
        <fullName evidence="2">Prepilin-type N-terminal cleavage/methylation domain-containing protein</fullName>
    </submittedName>
</protein>
<dbReference type="InterPro" id="IPR012902">
    <property type="entry name" value="N_methyl_site"/>
</dbReference>